<keyword evidence="6" id="KW-0611">Plant defense</keyword>
<evidence type="ECO:0000259" key="9">
    <source>
        <dbReference type="Pfam" id="PF00931"/>
    </source>
</evidence>
<dbReference type="Pfam" id="PF23559">
    <property type="entry name" value="WHD_DRP"/>
    <property type="match status" value="1"/>
</dbReference>
<dbReference type="InterPro" id="IPR058922">
    <property type="entry name" value="WHD_DRP"/>
</dbReference>
<accession>A0A068VL85</accession>
<dbReference type="OMA" id="WMLRPVA"/>
<sequence length="1117" mass="124880">MAEAALSCVGVILNKILPLAADEISRVWGVKKDLQKLAKKVEMMEALIFDAKCKQSTSKAVQLWLKRLRSIARDAEIVLDDFGYEVLRQKVENRKRDKVRNFFSSSNPISFRTGMANKIKNVSASLKEAYEEANQIGLHPAQLPMTSADHKQDRSTDPFEKDLPVISIVGMGGQGKTTLAQMVLKNDRVVKHFDNTIWVCVSDDFKVERLLNEMLQSLGGKSAETTNTEALVRKLQENLKGKSYLLVLDDVWNENREKWDGMRRRLLAIGGAPGSKILATTRSDEVATAMQTSRLHHLDILSDDHSWMLFEKLAFADGGARKTQYLADIGRRILKKCGGVPLAIKVIGGLLYSKKDGSEWLKLEKSEIWNESTNTEGGVMSVLKLSYENLPSLSVKQCFASCSIFPKDTEMEKESLIQIWMAQGLINDAKGGGGHLQMEDIGSDYFNILLRSSLLQAGYKNFIYGIKGCWMHDLVHDLSLQVSNNCFLNTKDGMVVSHEDEVMHLTAILSRGKVLKNIEGIPPNLQTLYYMGGDGIMLEDILERSRCLCVLKIHCEDVTHLPNAVSDMKHLRHLDISRTGITALPDSITKLYNLMTLKVSCLEEIPKKFSNLINLRHLEFSVVFVGRPPYLIPGIGQLANLRTLPYFVVSQDKGCQLEELEHLRNLRGELKIFGLENVSSFESAAKAKLSEKSSIQSLTLKWDDTNEDCDDDNINSVMEGLQPHPDLKSLAINGFKGSRFPSWMVAKDHLMVLLRNLVHLRLEKLGKCEQVPSLGDLPCLESLWMVSLHNVNRIGAEFYGLDINARRSASCSNRDGKPVTLFPKLSRFALCDMKSLEEWSDAMVPSDSSSSIKVFPNLQDLRISGLPKLAVLPDMENLTSVTGLRIWECGSLACIRNLNSLTSLESLILGDCPALLDASLDMNNPQSLRTLSISGCDKLNLSLSNNLEKFTSLEELTIHSRDPGSWPIMGLHSLANLRSLDLGGGFSDILDLDHFPWPHSITNLVSLEHLELRGWPKITSLPDQIQHLSNLRTLYIGKFEGLEVLPEWMGSLRNLGNLLIIKCSNLRQLPSAEAMRHLTNLSHLSINRCPLLAERCTKGSGAEWPKIAHIPHIYIHP</sequence>
<dbReference type="PANTHER" id="PTHR36766:SF70">
    <property type="entry name" value="DISEASE RESISTANCE PROTEIN RGA4"/>
    <property type="match status" value="1"/>
</dbReference>
<dbReference type="AlphaFoldDB" id="A0A068VL85"/>
<evidence type="ECO:0000256" key="3">
    <source>
        <dbReference type="ARBA" id="ARBA00022614"/>
    </source>
</evidence>
<evidence type="ECO:0000259" key="12">
    <source>
        <dbReference type="Pfam" id="PF25019"/>
    </source>
</evidence>
<dbReference type="PROSITE" id="PS00879">
    <property type="entry name" value="ODR_DC_2_2"/>
    <property type="match status" value="1"/>
</dbReference>
<dbReference type="EMBL" id="HG742640">
    <property type="protein sequence ID" value="CDP21362.1"/>
    <property type="molecule type" value="Genomic_DNA"/>
</dbReference>
<dbReference type="Gene3D" id="1.10.10.10">
    <property type="entry name" value="Winged helix-like DNA-binding domain superfamily/Winged helix DNA-binding domain"/>
    <property type="match status" value="1"/>
</dbReference>
<dbReference type="Gramene" id="CDP21362">
    <property type="protein sequence ID" value="CDP21362"/>
    <property type="gene ID" value="GSCOC_T00011577001"/>
</dbReference>
<keyword evidence="8" id="KW-0456">Lyase</keyword>
<evidence type="ECO:0000256" key="8">
    <source>
        <dbReference type="ARBA" id="ARBA00023239"/>
    </source>
</evidence>
<dbReference type="InterPro" id="IPR042197">
    <property type="entry name" value="Apaf_helical"/>
</dbReference>
<feature type="domain" description="Disease resistance protein winged helix" evidence="11">
    <location>
        <begin position="404"/>
        <end position="478"/>
    </location>
</feature>
<reference evidence="14" key="1">
    <citation type="journal article" date="2014" name="Science">
        <title>The coffee genome provides insight into the convergent evolution of caffeine biosynthesis.</title>
        <authorList>
            <person name="Denoeud F."/>
            <person name="Carretero-Paulet L."/>
            <person name="Dereeper A."/>
            <person name="Droc G."/>
            <person name="Guyot R."/>
            <person name="Pietrella M."/>
            <person name="Zheng C."/>
            <person name="Alberti A."/>
            <person name="Anthony F."/>
            <person name="Aprea G."/>
            <person name="Aury J.M."/>
            <person name="Bento P."/>
            <person name="Bernard M."/>
            <person name="Bocs S."/>
            <person name="Campa C."/>
            <person name="Cenci A."/>
            <person name="Combes M.C."/>
            <person name="Crouzillat D."/>
            <person name="Da Silva C."/>
            <person name="Daddiego L."/>
            <person name="De Bellis F."/>
            <person name="Dussert S."/>
            <person name="Garsmeur O."/>
            <person name="Gayraud T."/>
            <person name="Guignon V."/>
            <person name="Jahn K."/>
            <person name="Jamilloux V."/>
            <person name="Joet T."/>
            <person name="Labadie K."/>
            <person name="Lan T."/>
            <person name="Leclercq J."/>
            <person name="Lepelley M."/>
            <person name="Leroy T."/>
            <person name="Li L.T."/>
            <person name="Librado P."/>
            <person name="Lopez L."/>
            <person name="Munoz A."/>
            <person name="Noel B."/>
            <person name="Pallavicini A."/>
            <person name="Perrotta G."/>
            <person name="Poncet V."/>
            <person name="Pot D."/>
            <person name="Priyono X."/>
            <person name="Rigoreau M."/>
            <person name="Rouard M."/>
            <person name="Rozas J."/>
            <person name="Tranchant-Dubreuil C."/>
            <person name="VanBuren R."/>
            <person name="Zhang Q."/>
            <person name="Andrade A.C."/>
            <person name="Argout X."/>
            <person name="Bertrand B."/>
            <person name="de Kochko A."/>
            <person name="Graziosi G."/>
            <person name="Henry R.J."/>
            <person name="Jayarama X."/>
            <person name="Ming R."/>
            <person name="Nagai C."/>
            <person name="Rounsley S."/>
            <person name="Sankoff D."/>
            <person name="Giuliano G."/>
            <person name="Albert V.A."/>
            <person name="Wincker P."/>
            <person name="Lashermes P."/>
        </authorList>
    </citation>
    <scope>NUCLEOTIDE SEQUENCE [LARGE SCALE GENOMIC DNA]</scope>
    <source>
        <strain evidence="14">cv. DH200-94</strain>
    </source>
</reference>
<dbReference type="Pfam" id="PF18052">
    <property type="entry name" value="Rx_N"/>
    <property type="match status" value="1"/>
</dbReference>
<keyword evidence="7" id="KW-0067">ATP-binding</keyword>
<dbReference type="PANTHER" id="PTHR36766">
    <property type="entry name" value="PLANT BROAD-SPECTRUM MILDEW RESISTANCE PROTEIN RPW8"/>
    <property type="match status" value="1"/>
</dbReference>
<dbReference type="Gene3D" id="1.10.8.430">
    <property type="entry name" value="Helical domain of apoptotic protease-activating factors"/>
    <property type="match status" value="1"/>
</dbReference>
<dbReference type="InterPro" id="IPR041118">
    <property type="entry name" value="Rx_N"/>
</dbReference>
<feature type="domain" description="R13L1/DRL21-like LRR repeat region" evidence="12">
    <location>
        <begin position="657"/>
        <end position="785"/>
    </location>
</feature>
<dbReference type="InterPro" id="IPR022657">
    <property type="entry name" value="De-COase2_CS"/>
</dbReference>
<feature type="domain" description="NB-ARC" evidence="9">
    <location>
        <begin position="161"/>
        <end position="316"/>
    </location>
</feature>
<dbReference type="InterPro" id="IPR032675">
    <property type="entry name" value="LRR_dom_sf"/>
</dbReference>
<evidence type="ECO:0000256" key="4">
    <source>
        <dbReference type="ARBA" id="ARBA00022737"/>
    </source>
</evidence>
<dbReference type="OrthoDB" id="1896560at2759"/>
<dbReference type="Proteomes" id="UP000295252">
    <property type="component" value="Unassembled WGS sequence"/>
</dbReference>
<evidence type="ECO:0000259" key="10">
    <source>
        <dbReference type="Pfam" id="PF18052"/>
    </source>
</evidence>
<proteinExistence type="inferred from homology"/>
<keyword evidence="14" id="KW-1185">Reference proteome</keyword>
<dbReference type="FunFam" id="1.10.10.10:FF:000322">
    <property type="entry name" value="Probable disease resistance protein At1g63360"/>
    <property type="match status" value="1"/>
</dbReference>
<protein>
    <submittedName>
        <fullName evidence="13">DH200=94 genomic scaffold, scaffold_3556</fullName>
    </submittedName>
</protein>
<keyword evidence="4" id="KW-0677">Repeat</keyword>
<dbReference type="InterPro" id="IPR038005">
    <property type="entry name" value="RX-like_CC"/>
</dbReference>
<dbReference type="PhylomeDB" id="A0A068VL85"/>
<organism evidence="13 14">
    <name type="scientific">Coffea canephora</name>
    <name type="common">Robusta coffee</name>
    <dbReference type="NCBI Taxonomy" id="49390"/>
    <lineage>
        <taxon>Eukaryota</taxon>
        <taxon>Viridiplantae</taxon>
        <taxon>Streptophyta</taxon>
        <taxon>Embryophyta</taxon>
        <taxon>Tracheophyta</taxon>
        <taxon>Spermatophyta</taxon>
        <taxon>Magnoliopsida</taxon>
        <taxon>eudicotyledons</taxon>
        <taxon>Gunneridae</taxon>
        <taxon>Pentapetalae</taxon>
        <taxon>asterids</taxon>
        <taxon>lamiids</taxon>
        <taxon>Gentianales</taxon>
        <taxon>Rubiaceae</taxon>
        <taxon>Ixoroideae</taxon>
        <taxon>Gardenieae complex</taxon>
        <taxon>Bertiereae - Coffeeae clade</taxon>
        <taxon>Coffeeae</taxon>
        <taxon>Coffea</taxon>
    </lineage>
</organism>
<dbReference type="Gene3D" id="3.80.10.10">
    <property type="entry name" value="Ribonuclease Inhibitor"/>
    <property type="match status" value="3"/>
</dbReference>
<comment type="similarity">
    <text evidence="2">Belongs to the disease resistance NB-LRR family.</text>
</comment>
<dbReference type="Pfam" id="PF25019">
    <property type="entry name" value="LRR_R13L1-DRL21"/>
    <property type="match status" value="2"/>
</dbReference>
<feature type="domain" description="R13L1/DRL21-like LRR repeat region" evidence="12">
    <location>
        <begin position="1023"/>
        <end position="1088"/>
    </location>
</feature>
<evidence type="ECO:0000313" key="13">
    <source>
        <dbReference type="EMBL" id="CDP21362.1"/>
    </source>
</evidence>
<gene>
    <name evidence="13" type="ORF">GSCOC_T00011577001</name>
</gene>
<dbReference type="GO" id="GO:0051607">
    <property type="term" value="P:defense response to virus"/>
    <property type="evidence" value="ECO:0007669"/>
    <property type="project" value="UniProtKB-ARBA"/>
</dbReference>
<dbReference type="GO" id="GO:0005524">
    <property type="term" value="F:ATP binding"/>
    <property type="evidence" value="ECO:0007669"/>
    <property type="project" value="UniProtKB-KW"/>
</dbReference>
<keyword evidence="5" id="KW-0547">Nucleotide-binding</keyword>
<dbReference type="PRINTS" id="PR00364">
    <property type="entry name" value="DISEASERSIST"/>
</dbReference>
<dbReference type="SUPFAM" id="SSF52540">
    <property type="entry name" value="P-loop containing nucleoside triphosphate hydrolases"/>
    <property type="match status" value="1"/>
</dbReference>
<dbReference type="Gene3D" id="3.40.50.300">
    <property type="entry name" value="P-loop containing nucleotide triphosphate hydrolases"/>
    <property type="match status" value="1"/>
</dbReference>
<evidence type="ECO:0000259" key="11">
    <source>
        <dbReference type="Pfam" id="PF23559"/>
    </source>
</evidence>
<dbReference type="Gene3D" id="1.20.5.4130">
    <property type="match status" value="1"/>
</dbReference>
<name>A0A068VL85_COFCA</name>
<evidence type="ECO:0000256" key="6">
    <source>
        <dbReference type="ARBA" id="ARBA00022821"/>
    </source>
</evidence>
<dbReference type="GO" id="GO:0043531">
    <property type="term" value="F:ADP binding"/>
    <property type="evidence" value="ECO:0007669"/>
    <property type="project" value="InterPro"/>
</dbReference>
<dbReference type="InterPro" id="IPR002182">
    <property type="entry name" value="NB-ARC"/>
</dbReference>
<feature type="domain" description="Disease resistance N-terminal" evidence="10">
    <location>
        <begin position="9"/>
        <end position="96"/>
    </location>
</feature>
<dbReference type="CDD" id="cd14798">
    <property type="entry name" value="RX-CC_like"/>
    <property type="match status" value="1"/>
</dbReference>
<dbReference type="InterPro" id="IPR056789">
    <property type="entry name" value="LRR_R13L1-DRL21"/>
</dbReference>
<dbReference type="InParanoid" id="A0A068VL85"/>
<comment type="cofactor">
    <cofactor evidence="1">
        <name>pyridoxal 5'-phosphate</name>
        <dbReference type="ChEBI" id="CHEBI:597326"/>
    </cofactor>
</comment>
<evidence type="ECO:0000313" key="14">
    <source>
        <dbReference type="Proteomes" id="UP000295252"/>
    </source>
</evidence>
<evidence type="ECO:0000256" key="2">
    <source>
        <dbReference type="ARBA" id="ARBA00008894"/>
    </source>
</evidence>
<evidence type="ECO:0000256" key="5">
    <source>
        <dbReference type="ARBA" id="ARBA00022741"/>
    </source>
</evidence>
<evidence type="ECO:0000256" key="1">
    <source>
        <dbReference type="ARBA" id="ARBA00001933"/>
    </source>
</evidence>
<dbReference type="FunFam" id="3.40.50.300:FF:001091">
    <property type="entry name" value="Probable disease resistance protein At1g61300"/>
    <property type="match status" value="1"/>
</dbReference>
<dbReference type="SUPFAM" id="SSF52058">
    <property type="entry name" value="L domain-like"/>
    <property type="match status" value="2"/>
</dbReference>
<keyword evidence="3" id="KW-0433">Leucine-rich repeat</keyword>
<dbReference type="Pfam" id="PF00931">
    <property type="entry name" value="NB-ARC"/>
    <property type="match status" value="1"/>
</dbReference>
<dbReference type="InterPro" id="IPR027417">
    <property type="entry name" value="P-loop_NTPase"/>
</dbReference>
<dbReference type="InterPro" id="IPR036388">
    <property type="entry name" value="WH-like_DNA-bd_sf"/>
</dbReference>
<evidence type="ECO:0000256" key="7">
    <source>
        <dbReference type="ARBA" id="ARBA00022840"/>
    </source>
</evidence>